<dbReference type="KEGG" id="cfi:Celf_0720"/>
<proteinExistence type="predicted"/>
<protein>
    <submittedName>
        <fullName evidence="3">LPXTG-motif cell wall anchor domain protein</fullName>
    </submittedName>
</protein>
<reference evidence="3 4" key="1">
    <citation type="submission" date="2011-04" db="EMBL/GenBank/DDBJ databases">
        <title>Complete sequence of Cellulomonas fimi ATCC 484.</title>
        <authorList>
            <consortium name="US DOE Joint Genome Institute"/>
            <person name="Lucas S."/>
            <person name="Han J."/>
            <person name="Lapidus A."/>
            <person name="Cheng J.-F."/>
            <person name="Goodwin L."/>
            <person name="Pitluck S."/>
            <person name="Peters L."/>
            <person name="Chertkov O."/>
            <person name="Detter J.C."/>
            <person name="Han C."/>
            <person name="Tapia R."/>
            <person name="Land M."/>
            <person name="Hauser L."/>
            <person name="Kyrpides N."/>
            <person name="Ivanova N."/>
            <person name="Ovchinnikova G."/>
            <person name="Pagani I."/>
            <person name="Mead D."/>
            <person name="Brumm P."/>
            <person name="Woyke T."/>
        </authorList>
    </citation>
    <scope>NUCLEOTIDE SEQUENCE [LARGE SCALE GENOMIC DNA]</scope>
    <source>
        <strain evidence="4">ATCC 484 / DSM 20113 / JCM 1341 / NBRC 15513 / NCIMB 8980 / NCTC 7547</strain>
    </source>
</reference>
<gene>
    <name evidence="3" type="ordered locus">Celf_0720</name>
</gene>
<keyword evidence="1" id="KW-0472">Membrane</keyword>
<evidence type="ECO:0000256" key="1">
    <source>
        <dbReference type="SAM" id="Phobius"/>
    </source>
</evidence>
<dbReference type="Proteomes" id="UP000008460">
    <property type="component" value="Chromosome"/>
</dbReference>
<dbReference type="RefSeq" id="WP_013769889.1">
    <property type="nucleotide sequence ID" value="NC_015514.1"/>
</dbReference>
<dbReference type="AlphaFoldDB" id="F4GZD9"/>
<sequence>MKTRRAIVTAAAVAGLVLAPTAAFGYGADDYSNDGTVSDTTPAVGQAFTVTVKGPANTPVTLTVTSNPASLPDSTITIAGTRSLTKTTDAAGDAVFTVTLAQSGTFTLVVTDGASGAVLSTQAVTVAGAAAPAALSSTGSNALPIAAGAGALLAVGAGAVVIARRRAQAVRV</sequence>
<dbReference type="HOGENOM" id="CLU_1552524_0_0_11"/>
<name>F4GZD9_CELFA</name>
<feature type="chain" id="PRO_5003310761" evidence="2">
    <location>
        <begin position="26"/>
        <end position="172"/>
    </location>
</feature>
<keyword evidence="1" id="KW-1133">Transmembrane helix</keyword>
<keyword evidence="1" id="KW-0812">Transmembrane</keyword>
<dbReference type="EMBL" id="CP002666">
    <property type="protein sequence ID" value="AEE44860.1"/>
    <property type="molecule type" value="Genomic_DNA"/>
</dbReference>
<evidence type="ECO:0000313" key="4">
    <source>
        <dbReference type="Proteomes" id="UP000008460"/>
    </source>
</evidence>
<evidence type="ECO:0000256" key="2">
    <source>
        <dbReference type="SAM" id="SignalP"/>
    </source>
</evidence>
<feature type="transmembrane region" description="Helical" evidence="1">
    <location>
        <begin position="142"/>
        <end position="163"/>
    </location>
</feature>
<accession>F4GZD9</accession>
<evidence type="ECO:0000313" key="3">
    <source>
        <dbReference type="EMBL" id="AEE44860.1"/>
    </source>
</evidence>
<keyword evidence="2" id="KW-0732">Signal</keyword>
<organism evidence="3 4">
    <name type="scientific">Cellulomonas fimi (strain ATCC 484 / DSM 20113 / JCM 1341 / CCUG 24087 / LMG 16345 / NBRC 15513 / NCIMB 8980 / NCTC 7547 / NRS-133)</name>
    <dbReference type="NCBI Taxonomy" id="590998"/>
    <lineage>
        <taxon>Bacteria</taxon>
        <taxon>Bacillati</taxon>
        <taxon>Actinomycetota</taxon>
        <taxon>Actinomycetes</taxon>
        <taxon>Micrococcales</taxon>
        <taxon>Cellulomonadaceae</taxon>
        <taxon>Cellulomonas</taxon>
    </lineage>
</organism>
<keyword evidence="4" id="KW-1185">Reference proteome</keyword>
<feature type="signal peptide" evidence="2">
    <location>
        <begin position="1"/>
        <end position="25"/>
    </location>
</feature>